<sequence length="103" mass="11153">MTANEGFIAANRPAAQPDAGAPASAQANAEKKRAPWWQPGVYCSAPAVFLWIASRLPEDMLSQMFRGESMPLVLNQFGDALFFCGWVISAILLWGSRRQGPAA</sequence>
<feature type="compositionally biased region" description="Low complexity" evidence="1">
    <location>
        <begin position="13"/>
        <end position="28"/>
    </location>
</feature>
<evidence type="ECO:0000256" key="2">
    <source>
        <dbReference type="SAM" id="Phobius"/>
    </source>
</evidence>
<dbReference type="EMBL" id="VWRN01000017">
    <property type="protein sequence ID" value="KAA6129596.1"/>
    <property type="molecule type" value="Genomic_DNA"/>
</dbReference>
<evidence type="ECO:0000313" key="3">
    <source>
        <dbReference type="EMBL" id="KAA6129596.1"/>
    </source>
</evidence>
<comment type="caution">
    <text evidence="3">The sequence shown here is derived from an EMBL/GenBank/DDBJ whole genome shotgun (WGS) entry which is preliminary data.</text>
</comment>
<proteinExistence type="predicted"/>
<feature type="region of interest" description="Disordered" evidence="1">
    <location>
        <begin position="1"/>
        <end position="29"/>
    </location>
</feature>
<keyword evidence="2" id="KW-1133">Transmembrane helix</keyword>
<evidence type="ECO:0000313" key="4">
    <source>
        <dbReference type="Proteomes" id="UP000324324"/>
    </source>
</evidence>
<accession>A0A5M8B570</accession>
<feature type="transmembrane region" description="Helical" evidence="2">
    <location>
        <begin position="36"/>
        <end position="53"/>
    </location>
</feature>
<feature type="transmembrane region" description="Helical" evidence="2">
    <location>
        <begin position="73"/>
        <end position="94"/>
    </location>
</feature>
<gene>
    <name evidence="3" type="ORF">F1599_04740</name>
</gene>
<reference evidence="3 4" key="1">
    <citation type="submission" date="2019-09" db="EMBL/GenBank/DDBJ databases">
        <title>Isolation of a novel species in the genus Cupriavidus from patients with sepsis using whole genome sequencing.</title>
        <authorList>
            <person name="Kweon O.J."/>
            <person name="Lee M.-K."/>
        </authorList>
    </citation>
    <scope>NUCLEOTIDE SEQUENCE [LARGE SCALE GENOMIC DNA]</scope>
    <source>
        <strain evidence="3 4">MKL-01</strain>
    </source>
</reference>
<keyword evidence="2" id="KW-0812">Transmembrane</keyword>
<evidence type="ECO:0000256" key="1">
    <source>
        <dbReference type="SAM" id="MobiDB-lite"/>
    </source>
</evidence>
<dbReference type="Proteomes" id="UP000324324">
    <property type="component" value="Unassembled WGS sequence"/>
</dbReference>
<keyword evidence="2" id="KW-0472">Membrane</keyword>
<organism evidence="3 4">
    <name type="scientific">Cupriavidus cauae</name>
    <dbReference type="NCBI Taxonomy" id="2608999"/>
    <lineage>
        <taxon>Bacteria</taxon>
        <taxon>Pseudomonadati</taxon>
        <taxon>Pseudomonadota</taxon>
        <taxon>Betaproteobacteria</taxon>
        <taxon>Burkholderiales</taxon>
        <taxon>Burkholderiaceae</taxon>
        <taxon>Cupriavidus</taxon>
    </lineage>
</organism>
<protein>
    <submittedName>
        <fullName evidence="3">Uncharacterized protein</fullName>
    </submittedName>
</protein>
<name>A0A5M8B570_9BURK</name>
<dbReference type="AlphaFoldDB" id="A0A5M8B570"/>
<dbReference type="RefSeq" id="WP_150082362.1">
    <property type="nucleotide sequence ID" value="NZ_VWRN01000017.1"/>
</dbReference>
<keyword evidence="4" id="KW-1185">Reference proteome</keyword>